<dbReference type="OrthoDB" id="7870694at2"/>
<proteinExistence type="predicted"/>
<evidence type="ECO:0008006" key="4">
    <source>
        <dbReference type="Google" id="ProtNLM"/>
    </source>
</evidence>
<evidence type="ECO:0000313" key="3">
    <source>
        <dbReference type="Proteomes" id="UP000305836"/>
    </source>
</evidence>
<keyword evidence="3" id="KW-1185">Reference proteome</keyword>
<dbReference type="AlphaFoldDB" id="A0A4U3M1J5"/>
<gene>
    <name evidence="2" type="ORF">FDA38_04260</name>
</gene>
<name>A0A4U3M1J5_9ACTN</name>
<sequence>MAPPLADQKLADALAAGRAPGPERSLGAFLLSLPVLLVPLPLFVGGVALLVFYRPLLFAAPFAAIAFVFTAIFRPRIKRLPAAAQAVTRERAPQLYDVLDRLAAQTATPKLGSVVVTTDTWIAVDRIGWRYRRVLRLGLPAWAMLSPQERYAVLAHALYDDQRGTHDRILGAAEHILDELAATVQPGALDSAGNGKLKSSEGVVVLVGQGSDDQVLHSRLVKIASVVFGPPIRGYRRLLRRLDLTGSQRREYRIDRQVSELAGSEPTARSLERVLLAGTCYRALARAVRFEPGSDPLDVLRRTAAGIPDHEFVRLLRLDEARNGRTDVDHPRTALRTRLLRANPTPTTAVFAPSKDDELATAARAAAAYLRDHD</sequence>
<protein>
    <recommendedName>
        <fullName evidence="4">Zn-dependent protease with chaperone function</fullName>
    </recommendedName>
</protein>
<dbReference type="Proteomes" id="UP000305836">
    <property type="component" value="Unassembled WGS sequence"/>
</dbReference>
<dbReference type="CDD" id="cd07328">
    <property type="entry name" value="M48_Ste24p_like"/>
    <property type="match status" value="1"/>
</dbReference>
<accession>A0A4U3M1J5</accession>
<keyword evidence="1" id="KW-0472">Membrane</keyword>
<evidence type="ECO:0000313" key="2">
    <source>
        <dbReference type="EMBL" id="TKK82042.1"/>
    </source>
</evidence>
<organism evidence="2 3">
    <name type="scientific">Kribbella jiaozuonensis</name>
    <dbReference type="NCBI Taxonomy" id="2575441"/>
    <lineage>
        <taxon>Bacteria</taxon>
        <taxon>Bacillati</taxon>
        <taxon>Actinomycetota</taxon>
        <taxon>Actinomycetes</taxon>
        <taxon>Propionibacteriales</taxon>
        <taxon>Kribbellaceae</taxon>
        <taxon>Kribbella</taxon>
    </lineage>
</organism>
<dbReference type="RefSeq" id="WP_137252743.1">
    <property type="nucleotide sequence ID" value="NZ_JBHSPQ010000004.1"/>
</dbReference>
<reference evidence="2 3" key="1">
    <citation type="submission" date="2019-04" db="EMBL/GenBank/DDBJ databases">
        <title>Kribbella sp. NEAU-THZ 27 nov., a novel actinomycete isolated from soil.</title>
        <authorList>
            <person name="Duan L."/>
        </authorList>
    </citation>
    <scope>NUCLEOTIDE SEQUENCE [LARGE SCALE GENOMIC DNA]</scope>
    <source>
        <strain evidence="3">NEAU-THZ27</strain>
    </source>
</reference>
<feature type="transmembrane region" description="Helical" evidence="1">
    <location>
        <begin position="56"/>
        <end position="73"/>
    </location>
</feature>
<dbReference type="EMBL" id="SZPZ01000001">
    <property type="protein sequence ID" value="TKK82042.1"/>
    <property type="molecule type" value="Genomic_DNA"/>
</dbReference>
<comment type="caution">
    <text evidence="2">The sequence shown here is derived from an EMBL/GenBank/DDBJ whole genome shotgun (WGS) entry which is preliminary data.</text>
</comment>
<keyword evidence="1" id="KW-1133">Transmembrane helix</keyword>
<feature type="transmembrane region" description="Helical" evidence="1">
    <location>
        <begin position="28"/>
        <end position="50"/>
    </location>
</feature>
<evidence type="ECO:0000256" key="1">
    <source>
        <dbReference type="SAM" id="Phobius"/>
    </source>
</evidence>
<keyword evidence="1" id="KW-0812">Transmembrane</keyword>